<keyword evidence="1" id="KW-0472">Membrane</keyword>
<comment type="caution">
    <text evidence="2">The sequence shown here is derived from an EMBL/GenBank/DDBJ whole genome shotgun (WGS) entry which is preliminary data.</text>
</comment>
<keyword evidence="1" id="KW-1133">Transmembrane helix</keyword>
<dbReference type="RefSeq" id="WP_060108163.1">
    <property type="nucleotide sequence ID" value="NZ_LPEQ01000113.1"/>
</dbReference>
<keyword evidence="3" id="KW-1185">Reference proteome</keyword>
<dbReference type="Proteomes" id="UP000062317">
    <property type="component" value="Unassembled WGS sequence"/>
</dbReference>
<dbReference type="EMBL" id="LPEQ01000113">
    <property type="protein sequence ID" value="KVV40841.1"/>
    <property type="molecule type" value="Genomic_DNA"/>
</dbReference>
<proteinExistence type="predicted"/>
<evidence type="ECO:0000256" key="1">
    <source>
        <dbReference type="SAM" id="Phobius"/>
    </source>
</evidence>
<name>A0A105V4B5_9BURK</name>
<dbReference type="AlphaFoldDB" id="A0A105V4B5"/>
<organism evidence="2 3">
    <name type="scientific">Burkholderia territorii</name>
    <dbReference type="NCBI Taxonomy" id="1503055"/>
    <lineage>
        <taxon>Bacteria</taxon>
        <taxon>Pseudomonadati</taxon>
        <taxon>Pseudomonadota</taxon>
        <taxon>Betaproteobacteria</taxon>
        <taxon>Burkholderiales</taxon>
        <taxon>Burkholderiaceae</taxon>
        <taxon>Burkholderia</taxon>
        <taxon>Burkholderia cepacia complex</taxon>
    </lineage>
</organism>
<accession>A0A105V4B5</accession>
<gene>
    <name evidence="2" type="ORF">WT27_13010</name>
</gene>
<evidence type="ECO:0000313" key="3">
    <source>
        <dbReference type="Proteomes" id="UP000062317"/>
    </source>
</evidence>
<feature type="transmembrane region" description="Helical" evidence="1">
    <location>
        <begin position="145"/>
        <end position="166"/>
    </location>
</feature>
<feature type="transmembrane region" description="Helical" evidence="1">
    <location>
        <begin position="58"/>
        <end position="76"/>
    </location>
</feature>
<feature type="transmembrane region" description="Helical" evidence="1">
    <location>
        <begin position="120"/>
        <end position="139"/>
    </location>
</feature>
<evidence type="ECO:0000313" key="2">
    <source>
        <dbReference type="EMBL" id="KVV40841.1"/>
    </source>
</evidence>
<feature type="transmembrane region" description="Helical" evidence="1">
    <location>
        <begin position="26"/>
        <end position="46"/>
    </location>
</feature>
<feature type="transmembrane region" description="Helical" evidence="1">
    <location>
        <begin position="82"/>
        <end position="108"/>
    </location>
</feature>
<reference evidence="2 3" key="1">
    <citation type="submission" date="2015-11" db="EMBL/GenBank/DDBJ databases">
        <title>Expanding the genomic diversity of Burkholderia species for the development of highly accurate diagnostics.</title>
        <authorList>
            <person name="Sahl J."/>
            <person name="Keim P."/>
            <person name="Wagner D."/>
        </authorList>
    </citation>
    <scope>NUCLEOTIDE SEQUENCE [LARGE SCALE GENOMIC DNA]</scope>
    <source>
        <strain evidence="2 3">MSMB1301WGS</strain>
    </source>
</reference>
<protein>
    <submittedName>
        <fullName evidence="2">Uncharacterized protein</fullName>
    </submittedName>
</protein>
<sequence>MTGIDLMSSYAIESVVDWMLAAEPEWPTIVMLSGCALLMSAIAYIMTHDAQALAPPTIVALLVGLCAAHASIPIPVFCSSSIVRLVICDLSTVAILYSASLVLLDALRSRFAWATARDRVQVWICALSCWIALACAFGAHETRHYAAAASIGLLSVLLFVGAFGVVPKKDIHTKM</sequence>
<keyword evidence="1" id="KW-0812">Transmembrane</keyword>